<keyword evidence="1" id="KW-0812">Transmembrane</keyword>
<dbReference type="Proteomes" id="UP000775179">
    <property type="component" value="Unassembled WGS sequence"/>
</dbReference>
<feature type="transmembrane region" description="Helical" evidence="1">
    <location>
        <begin position="99"/>
        <end position="120"/>
    </location>
</feature>
<evidence type="ECO:0000313" key="2">
    <source>
        <dbReference type="EMBL" id="MBX7291273.1"/>
    </source>
</evidence>
<dbReference type="AlphaFoldDB" id="A0ABD4RII4"/>
<evidence type="ECO:0000313" key="3">
    <source>
        <dbReference type="Proteomes" id="UP000775179"/>
    </source>
</evidence>
<sequence length="182" mass="21655">MEITYIFICILKRKIYSLELNDIQMRWRKAYDFPGSEETQSSILWRMKICIYPHVYVPFKKRLKGIRVFNWIFMLIWILSCKGNIILSSFIIIVFLSDILYIIDIVLGLYTKTTGLCTAINSYERKGVIYYTAYITDYENKREIKVKTRDICYISERDMVTVVYSSIGKRVIEVEGMRMDIL</sequence>
<evidence type="ECO:0000256" key="1">
    <source>
        <dbReference type="SAM" id="Phobius"/>
    </source>
</evidence>
<protein>
    <submittedName>
        <fullName evidence="2">Uncharacterized protein</fullName>
    </submittedName>
</protein>
<proteinExistence type="predicted"/>
<gene>
    <name evidence="2" type="ORF">K4H94_09630</name>
</gene>
<reference evidence="2 3" key="1">
    <citation type="submission" date="2021-08" db="EMBL/GenBank/DDBJ databases">
        <title>Genome sequence analysis of Clostridium chauvoei strains of European origin and evaluation of typing options for outbreak investigations.</title>
        <authorList>
            <person name="Abdel-Glil M."/>
            <person name="Thomas P."/>
            <person name="Seyboldt C."/>
        </authorList>
    </citation>
    <scope>NUCLEOTIDE SEQUENCE [LARGE SCALE GENOMIC DNA]</scope>
    <source>
        <strain evidence="2 3">S0260-09</strain>
    </source>
</reference>
<dbReference type="GeneID" id="66301410"/>
<feature type="transmembrane region" description="Helical" evidence="1">
    <location>
        <begin position="68"/>
        <end position="93"/>
    </location>
</feature>
<dbReference type="EMBL" id="JAIFTX010000020">
    <property type="protein sequence ID" value="MBX7291273.1"/>
    <property type="molecule type" value="Genomic_DNA"/>
</dbReference>
<organism evidence="2 3">
    <name type="scientific">Clostridium chauvoei</name>
    <dbReference type="NCBI Taxonomy" id="46867"/>
    <lineage>
        <taxon>Bacteria</taxon>
        <taxon>Bacillati</taxon>
        <taxon>Bacillota</taxon>
        <taxon>Clostridia</taxon>
        <taxon>Eubacteriales</taxon>
        <taxon>Clostridiaceae</taxon>
        <taxon>Clostridium</taxon>
    </lineage>
</organism>
<keyword evidence="1" id="KW-0472">Membrane</keyword>
<name>A0ABD4RII4_9CLOT</name>
<accession>A0ABD4RII4</accession>
<dbReference type="RefSeq" id="WP_021875403.1">
    <property type="nucleotide sequence ID" value="NZ_CP018624.1"/>
</dbReference>
<comment type="caution">
    <text evidence="2">The sequence shown here is derived from an EMBL/GenBank/DDBJ whole genome shotgun (WGS) entry which is preliminary data.</text>
</comment>
<dbReference type="KEGG" id="cchv:BTM20_05990"/>
<keyword evidence="1" id="KW-1133">Transmembrane helix</keyword>